<sequence length="233" mass="26079">MGACKKQQSVREVITDQSPFGYGQLSPKCKRDTSLPTEKLCLWLNLICYAEIYCAEKGATASATLGVPMEGQGFKSDNDNSSSIPLIEPHQKRIDDILSPVKATGDLTVETSPTKEIMEIGGVPEAHREERRARIYMPARTAMQAGCDNIGVWKIELDERERWENGAIGWASSADPLSNINMALSFASREDAVNFCEKNRWSFEILELPNREIKPKAYGSNFSWNKRTRVSTK</sequence>
<dbReference type="PANTHER" id="PTHR12219">
    <property type="entry name" value="NADH-UBIQUINONE OXIDOREDUCTASE"/>
    <property type="match status" value="1"/>
</dbReference>
<organism evidence="11 12">
    <name type="scientific">Globodera rostochiensis</name>
    <name type="common">Golden nematode worm</name>
    <name type="synonym">Heterodera rostochiensis</name>
    <dbReference type="NCBI Taxonomy" id="31243"/>
    <lineage>
        <taxon>Eukaryota</taxon>
        <taxon>Metazoa</taxon>
        <taxon>Ecdysozoa</taxon>
        <taxon>Nematoda</taxon>
        <taxon>Chromadorea</taxon>
        <taxon>Rhabditida</taxon>
        <taxon>Tylenchina</taxon>
        <taxon>Tylenchomorpha</taxon>
        <taxon>Tylenchoidea</taxon>
        <taxon>Heteroderidae</taxon>
        <taxon>Heteroderinae</taxon>
        <taxon>Globodera</taxon>
    </lineage>
</organism>
<evidence type="ECO:0000313" key="12">
    <source>
        <dbReference type="WBParaSite" id="Gr19_v10_g7831.t1"/>
    </source>
</evidence>
<evidence type="ECO:0000256" key="6">
    <source>
        <dbReference type="ARBA" id="ARBA00022946"/>
    </source>
</evidence>
<dbReference type="InterPro" id="IPR038532">
    <property type="entry name" value="NDUFS4-like_sf"/>
</dbReference>
<dbReference type="AlphaFoldDB" id="A0A914I608"/>
<reference evidence="12" key="1">
    <citation type="submission" date="2022-11" db="UniProtKB">
        <authorList>
            <consortium name="WormBaseParasite"/>
        </authorList>
    </citation>
    <scope>IDENTIFICATION</scope>
</reference>
<dbReference type="PANTHER" id="PTHR12219:SF8">
    <property type="entry name" value="NADH DEHYDROGENASE [UBIQUINONE] IRON-SULFUR PROTEIN 4, MITOCHONDRIAL"/>
    <property type="match status" value="1"/>
</dbReference>
<keyword evidence="3 10" id="KW-0813">Transport</keyword>
<evidence type="ECO:0000256" key="1">
    <source>
        <dbReference type="ARBA" id="ARBA00005882"/>
    </source>
</evidence>
<keyword evidence="5 10" id="KW-0999">Mitochondrion inner membrane</keyword>
<dbReference type="InterPro" id="IPR006885">
    <property type="entry name" value="NADH_UbQ_FeS_4_mit-like"/>
</dbReference>
<evidence type="ECO:0000256" key="8">
    <source>
        <dbReference type="ARBA" id="ARBA00023128"/>
    </source>
</evidence>
<evidence type="ECO:0000256" key="9">
    <source>
        <dbReference type="ARBA" id="ARBA00023136"/>
    </source>
</evidence>
<keyword evidence="6 10" id="KW-0809">Transit peptide</keyword>
<name>A0A914I608_GLORO</name>
<evidence type="ECO:0000256" key="3">
    <source>
        <dbReference type="ARBA" id="ARBA00022448"/>
    </source>
</evidence>
<proteinExistence type="inferred from homology"/>
<evidence type="ECO:0000256" key="7">
    <source>
        <dbReference type="ARBA" id="ARBA00022982"/>
    </source>
</evidence>
<dbReference type="Gene3D" id="3.30.160.190">
    <property type="entry name" value="atu1810 like domain"/>
    <property type="match status" value="1"/>
</dbReference>
<comment type="similarity">
    <text evidence="1 10">Belongs to the complex I NDUFS4 subunit family.</text>
</comment>
<dbReference type="GO" id="GO:0022900">
    <property type="term" value="P:electron transport chain"/>
    <property type="evidence" value="ECO:0007669"/>
    <property type="project" value="InterPro"/>
</dbReference>
<dbReference type="GO" id="GO:0005743">
    <property type="term" value="C:mitochondrial inner membrane"/>
    <property type="evidence" value="ECO:0007669"/>
    <property type="project" value="UniProtKB-SubCell"/>
</dbReference>
<keyword evidence="11" id="KW-1185">Reference proteome</keyword>
<keyword evidence="4 10" id="KW-0679">Respiratory chain</keyword>
<dbReference type="Pfam" id="PF04800">
    <property type="entry name" value="NDUS4"/>
    <property type="match status" value="1"/>
</dbReference>
<keyword evidence="8 10" id="KW-0496">Mitochondrion</keyword>
<comment type="function">
    <text evidence="10">Accessory subunit of the mitochondrial membrane respiratory chain NADH dehydrogenase (Complex I), that is believed not to be involved in catalysis. Complex I functions in the transfer of electrons from NADH to the respiratory chain. The immediate electron acceptor for the enzyme is believed to be ubiquinone.</text>
</comment>
<evidence type="ECO:0000313" key="11">
    <source>
        <dbReference type="Proteomes" id="UP000887572"/>
    </source>
</evidence>
<evidence type="ECO:0000256" key="4">
    <source>
        <dbReference type="ARBA" id="ARBA00022660"/>
    </source>
</evidence>
<dbReference type="Proteomes" id="UP000887572">
    <property type="component" value="Unplaced"/>
</dbReference>
<keyword evidence="7 10" id="KW-0249">Electron transport</keyword>
<accession>A0A914I608</accession>
<evidence type="ECO:0000256" key="5">
    <source>
        <dbReference type="ARBA" id="ARBA00022792"/>
    </source>
</evidence>
<keyword evidence="9 10" id="KW-0472">Membrane</keyword>
<evidence type="ECO:0000256" key="10">
    <source>
        <dbReference type="RuleBase" id="RU367010"/>
    </source>
</evidence>
<dbReference type="WBParaSite" id="Gr19_v10_g7831.t1">
    <property type="protein sequence ID" value="Gr19_v10_g7831.t1"/>
    <property type="gene ID" value="Gr19_v10_g7831"/>
</dbReference>
<protein>
    <recommendedName>
        <fullName evidence="2 10">NADH dehydrogenase [ubiquinone] iron-sulfur protein 4, mitochondrial</fullName>
    </recommendedName>
</protein>
<comment type="subcellular location">
    <subcellularLocation>
        <location evidence="10">Mitochondrion inner membrane</location>
        <topology evidence="10">Peripheral membrane protein</topology>
        <orientation evidence="10">Matrix side</orientation>
    </subcellularLocation>
</comment>
<evidence type="ECO:0000256" key="2">
    <source>
        <dbReference type="ARBA" id="ARBA00015796"/>
    </source>
</evidence>